<gene>
    <name evidence="2" type="ORF">IRJ41_001111</name>
</gene>
<evidence type="ECO:0000256" key="1">
    <source>
        <dbReference type="SAM" id="MobiDB-lite"/>
    </source>
</evidence>
<evidence type="ECO:0000313" key="2">
    <source>
        <dbReference type="EMBL" id="KAI7799364.1"/>
    </source>
</evidence>
<dbReference type="AlphaFoldDB" id="A0A9W7TM60"/>
<feature type="region of interest" description="Disordered" evidence="1">
    <location>
        <begin position="194"/>
        <end position="228"/>
    </location>
</feature>
<dbReference type="EMBL" id="JAFHDT010000015">
    <property type="protein sequence ID" value="KAI7799364.1"/>
    <property type="molecule type" value="Genomic_DNA"/>
</dbReference>
<reference evidence="2" key="1">
    <citation type="submission" date="2021-02" db="EMBL/GenBank/DDBJ databases">
        <title>Comparative genomics reveals that relaxation of natural selection precedes convergent phenotypic evolution of cavefish.</title>
        <authorList>
            <person name="Peng Z."/>
        </authorList>
    </citation>
    <scope>NUCLEOTIDE SEQUENCE</scope>
    <source>
        <tissue evidence="2">Muscle</tissue>
    </source>
</reference>
<feature type="compositionally biased region" description="Low complexity" evidence="1">
    <location>
        <begin position="101"/>
        <end position="111"/>
    </location>
</feature>
<accession>A0A9W7TM60</accession>
<sequence>MLNVNEVMESCAECEDALLPPDADFSMDDQCSPHGGLEVTDRLMYIEQRVQMQEDEIQMLKMTMADVLKRLNISEEQTAALIKRPPAKARPASLIVTSRASSSTSSSLLKKSSTRPASPSSRNYSPSPASKRTPAGNVKESLSASVSSKAQTCKKQLETKPKESSSALTGSRRVTQCKVTMQICLIPLSRKTGRTDPGTGVTTLQPNTCPPASGPAADGAPDKSTDEKNPAFTVLLGKNPCEIPQSPLRNTGYKNPIKTPNQYFQICY</sequence>
<protein>
    <submittedName>
        <fullName evidence="2">Echinoderm microtubule-associated protein-like 1-like</fullName>
    </submittedName>
</protein>
<comment type="caution">
    <text evidence="2">The sequence shown here is derived from an EMBL/GenBank/DDBJ whole genome shotgun (WGS) entry which is preliminary data.</text>
</comment>
<proteinExistence type="predicted"/>
<organism evidence="2 3">
    <name type="scientific">Triplophysa rosa</name>
    <name type="common">Cave loach</name>
    <dbReference type="NCBI Taxonomy" id="992332"/>
    <lineage>
        <taxon>Eukaryota</taxon>
        <taxon>Metazoa</taxon>
        <taxon>Chordata</taxon>
        <taxon>Craniata</taxon>
        <taxon>Vertebrata</taxon>
        <taxon>Euteleostomi</taxon>
        <taxon>Actinopterygii</taxon>
        <taxon>Neopterygii</taxon>
        <taxon>Teleostei</taxon>
        <taxon>Ostariophysi</taxon>
        <taxon>Cypriniformes</taxon>
        <taxon>Nemacheilidae</taxon>
        <taxon>Triplophysa</taxon>
    </lineage>
</organism>
<feature type="region of interest" description="Disordered" evidence="1">
    <location>
        <begin position="82"/>
        <end position="171"/>
    </location>
</feature>
<feature type="compositionally biased region" description="Polar residues" evidence="1">
    <location>
        <begin position="115"/>
        <end position="130"/>
    </location>
</feature>
<feature type="compositionally biased region" description="Polar residues" evidence="1">
    <location>
        <begin position="140"/>
        <end position="154"/>
    </location>
</feature>
<keyword evidence="3" id="KW-1185">Reference proteome</keyword>
<evidence type="ECO:0000313" key="3">
    <source>
        <dbReference type="Proteomes" id="UP001059041"/>
    </source>
</evidence>
<name>A0A9W7TM60_TRIRA</name>
<dbReference type="Proteomes" id="UP001059041">
    <property type="component" value="Linkage Group LG15"/>
</dbReference>